<evidence type="ECO:0000256" key="7">
    <source>
        <dbReference type="SAM" id="MobiDB-lite"/>
    </source>
</evidence>
<feature type="region of interest" description="Disordered" evidence="7">
    <location>
        <begin position="867"/>
        <end position="888"/>
    </location>
</feature>
<organism evidence="9">
    <name type="scientific">Chromera velia CCMP2878</name>
    <dbReference type="NCBI Taxonomy" id="1169474"/>
    <lineage>
        <taxon>Eukaryota</taxon>
        <taxon>Sar</taxon>
        <taxon>Alveolata</taxon>
        <taxon>Colpodellida</taxon>
        <taxon>Chromeraceae</taxon>
        <taxon>Chromera</taxon>
    </lineage>
</organism>
<evidence type="ECO:0000313" key="9">
    <source>
        <dbReference type="EMBL" id="CEM10825.1"/>
    </source>
</evidence>
<name>A0A0G4FDC9_9ALVE</name>
<dbReference type="EMBL" id="CDMZ01000276">
    <property type="protein sequence ID" value="CEM10825.1"/>
    <property type="molecule type" value="Genomic_DNA"/>
</dbReference>
<evidence type="ECO:0000256" key="3">
    <source>
        <dbReference type="ARBA" id="ARBA00022737"/>
    </source>
</evidence>
<evidence type="ECO:0000256" key="2">
    <source>
        <dbReference type="ARBA" id="ARBA00022723"/>
    </source>
</evidence>
<feature type="region of interest" description="Disordered" evidence="7">
    <location>
        <begin position="1233"/>
        <end position="1254"/>
    </location>
</feature>
<feature type="region of interest" description="Disordered" evidence="7">
    <location>
        <begin position="909"/>
        <end position="934"/>
    </location>
</feature>
<evidence type="ECO:0000256" key="1">
    <source>
        <dbReference type="ARBA" id="ARBA00022679"/>
    </source>
</evidence>
<dbReference type="InterPro" id="IPR036465">
    <property type="entry name" value="vWFA_dom_sf"/>
</dbReference>
<dbReference type="SUPFAM" id="SSF53300">
    <property type="entry name" value="vWA-like"/>
    <property type="match status" value="1"/>
</dbReference>
<keyword evidence="4" id="KW-0863">Zinc-finger</keyword>
<dbReference type="AlphaFoldDB" id="A0A0G4FDC9"/>
<dbReference type="VEuPathDB" id="CryptoDB:Cvel_16298"/>
<feature type="compositionally biased region" description="Basic and acidic residues" evidence="7">
    <location>
        <begin position="873"/>
        <end position="882"/>
    </location>
</feature>
<evidence type="ECO:0000256" key="5">
    <source>
        <dbReference type="ARBA" id="ARBA00022786"/>
    </source>
</evidence>
<dbReference type="GO" id="GO:0016740">
    <property type="term" value="F:transferase activity"/>
    <property type="evidence" value="ECO:0007669"/>
    <property type="project" value="UniProtKB-KW"/>
</dbReference>
<dbReference type="CDD" id="cd20336">
    <property type="entry name" value="Rcat_RBR"/>
    <property type="match status" value="1"/>
</dbReference>
<protein>
    <recommendedName>
        <fullName evidence="8">RING-type domain-containing protein</fullName>
    </recommendedName>
</protein>
<accession>A0A0G4FDC9</accession>
<keyword evidence="3" id="KW-0677">Repeat</keyword>
<gene>
    <name evidence="9" type="ORF">Cvel_16298</name>
</gene>
<keyword evidence="2" id="KW-0479">Metal-binding</keyword>
<evidence type="ECO:0000256" key="4">
    <source>
        <dbReference type="ARBA" id="ARBA00022771"/>
    </source>
</evidence>
<keyword evidence="6" id="KW-0862">Zinc</keyword>
<keyword evidence="1" id="KW-0808">Transferase</keyword>
<keyword evidence="5" id="KW-0833">Ubl conjugation pathway</keyword>
<evidence type="ECO:0000259" key="8">
    <source>
        <dbReference type="PROSITE" id="PS51873"/>
    </source>
</evidence>
<evidence type="ECO:0000256" key="6">
    <source>
        <dbReference type="ARBA" id="ARBA00022833"/>
    </source>
</evidence>
<dbReference type="InterPro" id="IPR044066">
    <property type="entry name" value="TRIAD_supradom"/>
</dbReference>
<dbReference type="PROSITE" id="PS51873">
    <property type="entry name" value="TRIAD"/>
    <property type="match status" value="1"/>
</dbReference>
<proteinExistence type="predicted"/>
<feature type="domain" description="RING-type" evidence="8">
    <location>
        <begin position="1041"/>
        <end position="1230"/>
    </location>
</feature>
<reference evidence="9" key="1">
    <citation type="submission" date="2014-11" db="EMBL/GenBank/DDBJ databases">
        <authorList>
            <person name="Otto D Thomas"/>
            <person name="Naeem Raeece"/>
        </authorList>
    </citation>
    <scope>NUCLEOTIDE SEQUENCE</scope>
</reference>
<sequence>MEDSVAAPAPVKSGSLRLYIVLDCTGSMSGYISSMPATLREFFSIARLLFGGSLKIHLVTYEDYCDGDKLLRFCSPDDEKTVEEFAIALRAGGGGDHPEALKARAWNLSPSNIDSERRALSGKTPGFDWVDICKWFDSRHIPVISFLRHHAFPQLYAPLGTTIVLESTESKYITKTTVTVFGALLGDGDGILKAKEMKMVKREEHVRKLSEVSTEKELSSKGSSSTDWVELEVESLQEHTSRLRAFPKLLKADAALQALAFKEFSHLIDISPSSIVALTYNPLLAHVWRALCKLKEDDRLQPLNDKFATAITKLGVSGGGGGMGFLSVHLQKFRPCMSVRFVLSPACLWAHDRAIVKEWRDASFDNFEEIAETIRATDLSSDKRCLCLLIDDSNKDETTVLPTRSDMRLLAHRMDAQLLKMFQTVLTHLVVVEAKDGKHGKEGQLPVDDDGIPLYLPLALPDRRLFELLGHLLVRGTELSLRPSLVLAILALSSGVAPLKSRARALLRKQKGKWIPPLSKASVNSELFSTGFVYLVNRVPEVLTETERELFQTLRLFHHLRRAGALNFSGLHTIGFTPQVSQLYPDRKVKCTSCKVMRSFTLITPEGRCGLCVKAAASDESKDNDQDSMSDKQPPEPRAEPDEQMSHLSQCVTCKGIYAVVGVEEMGARPQRRRRPPAKCFYCHLTPEERALHEGPKAAEKEEKVQAVEAAQQEGQVGEFPRSPLVFCSHCEHHWVVPDKEKGIHLGQTGAEGKRVGKRMRSECEGEGGEDASVEMGTGAVGDSGEENGVVQAGWCCPVCEAGASTTAWNVTVQDLITEHPRECLAAFGLRASEAGVDHVVAALFDQKKSLFSVATDPDLAPLLFPLSTPATDDEKGAEGKVEGSGGAMGEGGRVIASLCKFLEGRRGRGRGRQKGVQTGAEKEKEGGEGKEEKAQLLQKLPSAKLSGLITEAAGSEEEDEASPMKKPKVVAAAAAAVEAASSGAPAETVARTEGGFSNEFPSLCPTEVPIHSRLMWQERRIVDVPGLLGSLRRRVCTANLRGPCDLCCESKPLHALDSPCGYSQCTARCCEDCTATWYRQLKPGKEVLSSRLACPFCKRRPTCSVLKRLNKPACALVQSEALRGGEAACIWGWCFSCFQVKQVAPRECARAVEELSEWTCDVCTKAKESTLEWEKKCPNPKCLAPTEKNGGCDHMHCPLCQSHWCWRCGYLSKEGECIYDHIYRCKGSGEEIGEENEDEEQVESDGEGWEDDE</sequence>
<dbReference type="SUPFAM" id="SSF57850">
    <property type="entry name" value="RING/U-box"/>
    <property type="match status" value="1"/>
</dbReference>
<dbReference type="GO" id="GO:0008270">
    <property type="term" value="F:zinc ion binding"/>
    <property type="evidence" value="ECO:0007669"/>
    <property type="project" value="UniProtKB-KW"/>
</dbReference>
<feature type="compositionally biased region" description="Basic and acidic residues" evidence="7">
    <location>
        <begin position="921"/>
        <end position="934"/>
    </location>
</feature>
<dbReference type="Gene3D" id="1.20.120.1750">
    <property type="match status" value="1"/>
</dbReference>
<feature type="region of interest" description="Disordered" evidence="7">
    <location>
        <begin position="620"/>
        <end position="645"/>
    </location>
</feature>